<name>A0ABY7HAA9_9BACT</name>
<accession>A0ABY7HAA9</accession>
<feature type="domain" description="VOC" evidence="1">
    <location>
        <begin position="37"/>
        <end position="171"/>
    </location>
</feature>
<dbReference type="InterPro" id="IPR050383">
    <property type="entry name" value="GlyoxalaseI/FosfomycinResist"/>
</dbReference>
<dbReference type="InterPro" id="IPR029068">
    <property type="entry name" value="Glyas_Bleomycin-R_OHBP_Dase"/>
</dbReference>
<dbReference type="PROSITE" id="PS51819">
    <property type="entry name" value="VOC"/>
    <property type="match status" value="1"/>
</dbReference>
<proteinExistence type="predicted"/>
<evidence type="ECO:0000259" key="1">
    <source>
        <dbReference type="PROSITE" id="PS51819"/>
    </source>
</evidence>
<dbReference type="SUPFAM" id="SSF54593">
    <property type="entry name" value="Glyoxalase/Bleomycin resistance protein/Dihydroxybiphenyl dioxygenase"/>
    <property type="match status" value="1"/>
</dbReference>
<dbReference type="Pfam" id="PF00903">
    <property type="entry name" value="Glyoxalase"/>
    <property type="match status" value="1"/>
</dbReference>
<dbReference type="Gene3D" id="3.10.180.10">
    <property type="entry name" value="2,3-Dihydroxybiphenyl 1,2-Dioxygenase, domain 1"/>
    <property type="match status" value="1"/>
</dbReference>
<evidence type="ECO:0000313" key="2">
    <source>
        <dbReference type="EMBL" id="WAS96151.1"/>
    </source>
</evidence>
<dbReference type="InterPro" id="IPR004360">
    <property type="entry name" value="Glyas_Fos-R_dOase_dom"/>
</dbReference>
<reference evidence="2" key="1">
    <citation type="submission" date="2022-11" db="EMBL/GenBank/DDBJ databases">
        <title>Minimal conservation of predation-associated metabolite biosynthetic gene clusters underscores biosynthetic potential of Myxococcota including descriptions for ten novel species: Archangium lansinium sp. nov., Myxococcus landrumus sp. nov., Nannocystis bai.</title>
        <authorList>
            <person name="Ahearne A."/>
            <person name="Stevens C."/>
            <person name="Dowd S."/>
        </authorList>
    </citation>
    <scope>NUCLEOTIDE SEQUENCE</scope>
    <source>
        <strain evidence="2">Fl3</strain>
    </source>
</reference>
<sequence length="193" mass="20976">MLTALRNRAIAAAFTTWTAAVRARRVLGSLGRPRLRQLDHVTIPVTDLAVARRFYCDVLGGVFLLEVDAAALARFGRPPAPEGGDGTFHVSIYLGGATRIDLFLQRDGQRAPLRGHPHHAFRVAPRDLLRFQARLHAHGVPTEGPLQLGFPGQASVYFNDPAGNLLELTCTGFPRPIPVRPPELSGLAWTPPA</sequence>
<dbReference type="EMBL" id="CP114040">
    <property type="protein sequence ID" value="WAS96151.1"/>
    <property type="molecule type" value="Genomic_DNA"/>
</dbReference>
<keyword evidence="3" id="KW-1185">Reference proteome</keyword>
<evidence type="ECO:0000313" key="3">
    <source>
        <dbReference type="Proteomes" id="UP001164459"/>
    </source>
</evidence>
<gene>
    <name evidence="2" type="ORF">O0S08_08310</name>
</gene>
<organism evidence="2 3">
    <name type="scientific">Nannocystis punicea</name>
    <dbReference type="NCBI Taxonomy" id="2995304"/>
    <lineage>
        <taxon>Bacteria</taxon>
        <taxon>Pseudomonadati</taxon>
        <taxon>Myxococcota</taxon>
        <taxon>Polyangia</taxon>
        <taxon>Nannocystales</taxon>
        <taxon>Nannocystaceae</taxon>
        <taxon>Nannocystis</taxon>
    </lineage>
</organism>
<dbReference type="InterPro" id="IPR037523">
    <property type="entry name" value="VOC_core"/>
</dbReference>
<dbReference type="PANTHER" id="PTHR21366">
    <property type="entry name" value="GLYOXALASE FAMILY PROTEIN"/>
    <property type="match status" value="1"/>
</dbReference>
<dbReference type="RefSeq" id="WP_269038492.1">
    <property type="nucleotide sequence ID" value="NZ_CP114040.1"/>
</dbReference>
<protein>
    <submittedName>
        <fullName evidence="2">VOC family protein</fullName>
    </submittedName>
</protein>
<dbReference type="Proteomes" id="UP001164459">
    <property type="component" value="Chromosome"/>
</dbReference>